<dbReference type="SUPFAM" id="SSF101912">
    <property type="entry name" value="Sema domain"/>
    <property type="match status" value="1"/>
</dbReference>
<dbReference type="PANTHER" id="PTHR11036:SF14">
    <property type="entry name" value="SEMAPHORIN-4B"/>
    <property type="match status" value="1"/>
</dbReference>
<keyword evidence="5" id="KW-1185">Reference proteome</keyword>
<dbReference type="InterPro" id="IPR001627">
    <property type="entry name" value="Semap_dom"/>
</dbReference>
<feature type="non-terminal residue" evidence="4">
    <location>
        <position position="242"/>
    </location>
</feature>
<feature type="domain" description="Sema" evidence="3">
    <location>
        <begin position="1"/>
        <end position="242"/>
    </location>
</feature>
<dbReference type="Proteomes" id="UP001345963">
    <property type="component" value="Unassembled WGS sequence"/>
</dbReference>
<feature type="non-terminal residue" evidence="4">
    <location>
        <position position="1"/>
    </location>
</feature>
<evidence type="ECO:0000259" key="3">
    <source>
        <dbReference type="PROSITE" id="PS51004"/>
    </source>
</evidence>
<keyword evidence="1" id="KW-0325">Glycoprotein</keyword>
<organism evidence="4 5">
    <name type="scientific">Ataeniobius toweri</name>
    <dbReference type="NCBI Taxonomy" id="208326"/>
    <lineage>
        <taxon>Eukaryota</taxon>
        <taxon>Metazoa</taxon>
        <taxon>Chordata</taxon>
        <taxon>Craniata</taxon>
        <taxon>Vertebrata</taxon>
        <taxon>Euteleostomi</taxon>
        <taxon>Actinopterygii</taxon>
        <taxon>Neopterygii</taxon>
        <taxon>Teleostei</taxon>
        <taxon>Neoteleostei</taxon>
        <taxon>Acanthomorphata</taxon>
        <taxon>Ovalentaria</taxon>
        <taxon>Atherinomorphae</taxon>
        <taxon>Cyprinodontiformes</taxon>
        <taxon>Goodeidae</taxon>
        <taxon>Ataeniobius</taxon>
    </lineage>
</organism>
<gene>
    <name evidence="4" type="ORF">ATANTOWER_014558</name>
</gene>
<evidence type="ECO:0000256" key="2">
    <source>
        <dbReference type="PROSITE-ProRule" id="PRU00352"/>
    </source>
</evidence>
<sequence length="242" mass="27250">THILQDAKERKTRSFSANGVFNFTSLLLSSEDNMLYVGAREILFALNLSDISAAKLQRSLTWKTPEKKRDECSFKGKDLQKDCFNYIKILLRMNSTHLYVCGTYAFSPICTYIRTVDFSLVKSDAGEIVTEDGRSRCPFNPDYKSTAIMADGELYAGTVSNFQGNEPIIYKSLSQGTALKTENSLNWLQDPAFVGSAYIQESLPKGNLVGDDDKIYFFFSEAGKEFDFFDNTVVSRIARVCK</sequence>
<dbReference type="EMBL" id="JAHUTI010042369">
    <property type="protein sequence ID" value="MED6246218.1"/>
    <property type="molecule type" value="Genomic_DNA"/>
</dbReference>
<comment type="caution">
    <text evidence="4">The sequence shown here is derived from an EMBL/GenBank/DDBJ whole genome shotgun (WGS) entry which is preliminary data.</text>
</comment>
<dbReference type="InterPro" id="IPR036352">
    <property type="entry name" value="Semap_dom_sf"/>
</dbReference>
<comment type="caution">
    <text evidence="2">Lacks conserved residue(s) required for the propagation of feature annotation.</text>
</comment>
<evidence type="ECO:0000313" key="4">
    <source>
        <dbReference type="EMBL" id="MED6246218.1"/>
    </source>
</evidence>
<protein>
    <recommendedName>
        <fullName evidence="3">Sema domain-containing protein</fullName>
    </recommendedName>
</protein>
<accession>A0ABU7B7I7</accession>
<dbReference type="InterPro" id="IPR027231">
    <property type="entry name" value="Semaphorin"/>
</dbReference>
<proteinExistence type="predicted"/>
<evidence type="ECO:0000256" key="1">
    <source>
        <dbReference type="ARBA" id="ARBA00023180"/>
    </source>
</evidence>
<dbReference type="SMART" id="SM00630">
    <property type="entry name" value="Sema"/>
    <property type="match status" value="1"/>
</dbReference>
<dbReference type="PANTHER" id="PTHR11036">
    <property type="entry name" value="SEMAPHORIN"/>
    <property type="match status" value="1"/>
</dbReference>
<dbReference type="Gene3D" id="2.130.10.10">
    <property type="entry name" value="YVTN repeat-like/Quinoprotein amine dehydrogenase"/>
    <property type="match status" value="1"/>
</dbReference>
<evidence type="ECO:0000313" key="5">
    <source>
        <dbReference type="Proteomes" id="UP001345963"/>
    </source>
</evidence>
<name>A0ABU7B7I7_9TELE</name>
<dbReference type="PROSITE" id="PS51004">
    <property type="entry name" value="SEMA"/>
    <property type="match status" value="1"/>
</dbReference>
<reference evidence="4 5" key="1">
    <citation type="submission" date="2021-07" db="EMBL/GenBank/DDBJ databases">
        <authorList>
            <person name="Palmer J.M."/>
        </authorList>
    </citation>
    <scope>NUCLEOTIDE SEQUENCE [LARGE SCALE GENOMIC DNA]</scope>
    <source>
        <strain evidence="4 5">AT_MEX2019</strain>
        <tissue evidence="4">Muscle</tissue>
    </source>
</reference>
<dbReference type="InterPro" id="IPR015943">
    <property type="entry name" value="WD40/YVTN_repeat-like_dom_sf"/>
</dbReference>